<evidence type="ECO:0000313" key="4">
    <source>
        <dbReference type="Proteomes" id="UP000001402"/>
    </source>
</evidence>
<feature type="region of interest" description="Disordered" evidence="1">
    <location>
        <begin position="64"/>
        <end position="111"/>
    </location>
</feature>
<protein>
    <recommendedName>
        <fullName evidence="2">Transcriptional regulator-like domain-containing protein</fullName>
    </recommendedName>
</protein>
<dbReference type="HOGENOM" id="CLU_2156399_0_0_5"/>
<proteinExistence type="predicted"/>
<name>E6VPU2_RHOPX</name>
<accession>E6VPU2</accession>
<dbReference type="Proteomes" id="UP000001402">
    <property type="component" value="Chromosome"/>
</dbReference>
<dbReference type="InterPro" id="IPR045465">
    <property type="entry name" value="Trans_reg_dom"/>
</dbReference>
<organism evidence="3 4">
    <name type="scientific">Rhodopseudomonas palustris (strain DX-1)</name>
    <dbReference type="NCBI Taxonomy" id="652103"/>
    <lineage>
        <taxon>Bacteria</taxon>
        <taxon>Pseudomonadati</taxon>
        <taxon>Pseudomonadota</taxon>
        <taxon>Alphaproteobacteria</taxon>
        <taxon>Hyphomicrobiales</taxon>
        <taxon>Nitrobacteraceae</taxon>
        <taxon>Rhodopseudomonas</taxon>
    </lineage>
</organism>
<dbReference type="Pfam" id="PF20109">
    <property type="entry name" value="Trans_reg_dom"/>
    <property type="match status" value="1"/>
</dbReference>
<sequence length="111" mass="12849">MVAERDWRDPTNYGYLSDLNPAGLAWEFLRRNPEYENEVTASNPADDRAAAALTAHWGLRFPDSPKLVGHRRKDLLEPGRRPGRPHSDNSKFPHLANDERYRRNARRQSRG</sequence>
<dbReference type="EMBL" id="CP002418">
    <property type="protein sequence ID" value="ADU42519.1"/>
    <property type="molecule type" value="Genomic_DNA"/>
</dbReference>
<reference evidence="3" key="1">
    <citation type="submission" date="2010-12" db="EMBL/GenBank/DDBJ databases">
        <title>Complete sequence of Rhodopseudomonas palustris DX-1.</title>
        <authorList>
            <consortium name="US DOE Joint Genome Institute"/>
            <person name="Lucas S."/>
            <person name="Copeland A."/>
            <person name="Lapidus A."/>
            <person name="Cheng J.-F."/>
            <person name="Goodwin L."/>
            <person name="Pitluck S."/>
            <person name="Misra M."/>
            <person name="Chertkov O."/>
            <person name="Detter J.C."/>
            <person name="Han C."/>
            <person name="Tapia R."/>
            <person name="Land M."/>
            <person name="Hauser L."/>
            <person name="Kyrpides N."/>
            <person name="Ivanova N."/>
            <person name="Ovchinnikova G."/>
            <person name="Logan B."/>
            <person name="Oda Y."/>
            <person name="Harwood C."/>
            <person name="Woyke T."/>
        </authorList>
    </citation>
    <scope>NUCLEOTIDE SEQUENCE [LARGE SCALE GENOMIC DNA]</scope>
    <source>
        <strain evidence="3">DX-1</strain>
    </source>
</reference>
<dbReference type="AlphaFoldDB" id="E6VPU2"/>
<evidence type="ECO:0000313" key="3">
    <source>
        <dbReference type="EMBL" id="ADU42519.1"/>
    </source>
</evidence>
<feature type="compositionally biased region" description="Basic and acidic residues" evidence="1">
    <location>
        <begin position="74"/>
        <end position="102"/>
    </location>
</feature>
<evidence type="ECO:0000256" key="1">
    <source>
        <dbReference type="SAM" id="MobiDB-lite"/>
    </source>
</evidence>
<dbReference type="STRING" id="652103.Rpdx1_0889"/>
<dbReference type="KEGG" id="rpx:Rpdx1_0889"/>
<evidence type="ECO:0000259" key="2">
    <source>
        <dbReference type="Pfam" id="PF20109"/>
    </source>
</evidence>
<gene>
    <name evidence="3" type="ordered locus">Rpdx1_0889</name>
</gene>
<feature type="domain" description="Transcriptional regulator-like" evidence="2">
    <location>
        <begin position="6"/>
        <end position="62"/>
    </location>
</feature>